<proteinExistence type="predicted"/>
<dbReference type="InterPro" id="IPR011991">
    <property type="entry name" value="ArsR-like_HTH"/>
</dbReference>
<dbReference type="Gene3D" id="1.10.10.10">
    <property type="entry name" value="Winged helix-like DNA-binding domain superfamily/Winged helix DNA-binding domain"/>
    <property type="match status" value="1"/>
</dbReference>
<dbReference type="InterPro" id="IPR036388">
    <property type="entry name" value="WH-like_DNA-bd_sf"/>
</dbReference>
<dbReference type="RefSeq" id="WP_311425591.1">
    <property type="nucleotide sequence ID" value="NZ_JAVREH010000113.1"/>
</dbReference>
<evidence type="ECO:0000313" key="1">
    <source>
        <dbReference type="EMBL" id="MDT0264454.1"/>
    </source>
</evidence>
<keyword evidence="2" id="KW-1185">Reference proteome</keyword>
<dbReference type="SUPFAM" id="SSF46785">
    <property type="entry name" value="Winged helix' DNA-binding domain"/>
    <property type="match status" value="1"/>
</dbReference>
<gene>
    <name evidence="1" type="ORF">RM423_24165</name>
</gene>
<dbReference type="EMBL" id="JAVREH010000113">
    <property type="protein sequence ID" value="MDT0264454.1"/>
    <property type="molecule type" value="Genomic_DNA"/>
</dbReference>
<dbReference type="CDD" id="cd00090">
    <property type="entry name" value="HTH_ARSR"/>
    <property type="match status" value="1"/>
</dbReference>
<evidence type="ECO:0000313" key="2">
    <source>
        <dbReference type="Proteomes" id="UP001183176"/>
    </source>
</evidence>
<name>A0ABU2JIY8_9ACTN</name>
<reference evidence="2" key="1">
    <citation type="submission" date="2023-07" db="EMBL/GenBank/DDBJ databases">
        <title>30 novel species of actinomycetes from the DSMZ collection.</title>
        <authorList>
            <person name="Nouioui I."/>
        </authorList>
    </citation>
    <scope>NUCLEOTIDE SEQUENCE [LARGE SCALE GENOMIC DNA]</scope>
    <source>
        <strain evidence="2">DSM 44399</strain>
    </source>
</reference>
<dbReference type="InterPro" id="IPR036390">
    <property type="entry name" value="WH_DNA-bd_sf"/>
</dbReference>
<evidence type="ECO:0008006" key="3">
    <source>
        <dbReference type="Google" id="ProtNLM"/>
    </source>
</evidence>
<protein>
    <recommendedName>
        <fullName evidence="3">ArsR family transcriptional regulator</fullName>
    </recommendedName>
</protein>
<organism evidence="1 2">
    <name type="scientific">Jatrophihabitans lederbergiae</name>
    <dbReference type="NCBI Taxonomy" id="3075547"/>
    <lineage>
        <taxon>Bacteria</taxon>
        <taxon>Bacillati</taxon>
        <taxon>Actinomycetota</taxon>
        <taxon>Actinomycetes</taxon>
        <taxon>Jatrophihabitantales</taxon>
        <taxon>Jatrophihabitantaceae</taxon>
        <taxon>Jatrophihabitans</taxon>
    </lineage>
</organism>
<comment type="caution">
    <text evidence="1">The sequence shown here is derived from an EMBL/GenBank/DDBJ whole genome shotgun (WGS) entry which is preliminary data.</text>
</comment>
<sequence length="342" mass="36918">MIDTAAEVMAWQSPGVVTLGLGDINRIRVSVSTATYPSLFSMLTDSVAGVTRGLPATWRERIGRTVTHAGHRAIAPLGAAQTAGWVPDCLLPADLLAGLDTDSALDTLRTADPADVQANLLQEFGDHATSVWRPAIDRPKQWMADASVAMDAVAALSRPLFTQARPLFDREIERVGVATVRQMTTALLSTLNSRVTLRNGALTFSHPIGGNYELAGRELILVPMVTGDRMLMTDFSQADHVWLGYPLPGLGTLWNTPAQLPSPLEAALEALLGATRAAALAYLDTPTTMTELATATGVHAARMTHHCDRLHSAGLVERHRHGRTMRVSRSELGSQLLEIYRH</sequence>
<dbReference type="Proteomes" id="UP001183176">
    <property type="component" value="Unassembled WGS sequence"/>
</dbReference>
<accession>A0ABU2JIY8</accession>